<keyword evidence="6" id="KW-1185">Reference proteome</keyword>
<evidence type="ECO:0000313" key="6">
    <source>
        <dbReference type="Proteomes" id="UP001443914"/>
    </source>
</evidence>
<evidence type="ECO:0000313" key="5">
    <source>
        <dbReference type="EMBL" id="KAK9724822.1"/>
    </source>
</evidence>
<feature type="domain" description="WRC" evidence="4">
    <location>
        <begin position="8"/>
        <end position="52"/>
    </location>
</feature>
<evidence type="ECO:0000259" key="4">
    <source>
        <dbReference type="PROSITE" id="PS51667"/>
    </source>
</evidence>
<dbReference type="InterPro" id="IPR014977">
    <property type="entry name" value="WRC_dom"/>
</dbReference>
<dbReference type="EMBL" id="JBDFQZ010000005">
    <property type="protein sequence ID" value="KAK9724822.1"/>
    <property type="molecule type" value="Genomic_DNA"/>
</dbReference>
<evidence type="ECO:0000256" key="1">
    <source>
        <dbReference type="ARBA" id="ARBA00023242"/>
    </source>
</evidence>
<dbReference type="Proteomes" id="UP001443914">
    <property type="component" value="Unassembled WGS sequence"/>
</dbReference>
<comment type="caution">
    <text evidence="2">Lacks conserved residue(s) required for the propagation of feature annotation.</text>
</comment>
<keyword evidence="1" id="KW-0539">Nucleus</keyword>
<comment type="caution">
    <text evidence="5">The sequence shown here is derived from an EMBL/GenBank/DDBJ whole genome shotgun (WGS) entry which is preliminary data.</text>
</comment>
<evidence type="ECO:0000256" key="2">
    <source>
        <dbReference type="PROSITE-ProRule" id="PRU01002"/>
    </source>
</evidence>
<sequence length="286" mass="29641">MKSTAAVAAEGERCKRSGSKWRCPKRVMPGKVYCEKHQLYISSRRKNTRVTFSDGGVSSAKCDSTSAAVVEPYRPVIDFSAAEVDGGGGGGNGGSFVEEGELMGWLLGNDRFALPEQGFGGEGFGSFGDIRGNDGFALGESGNGRENESNDGFALGELGNGFGNMSNDGFAPGELGNGCRNGFALGESGNWCGNESNDSFAHGESGNECRNESNDGFALGESGSGSGNESNDGFACGEMAKGQNGKVSCDENVIVVGIEAKSGVVGGYEMVGKGQKRKRGQPKKLI</sequence>
<accession>A0AAW1KU85</accession>
<gene>
    <name evidence="5" type="ORF">RND81_05G100800</name>
</gene>
<feature type="region of interest" description="Disordered" evidence="3">
    <location>
        <begin position="201"/>
        <end position="231"/>
    </location>
</feature>
<dbReference type="PROSITE" id="PS51667">
    <property type="entry name" value="WRC"/>
    <property type="match status" value="1"/>
</dbReference>
<reference evidence="5" key="1">
    <citation type="submission" date="2024-03" db="EMBL/GenBank/DDBJ databases">
        <title>WGS assembly of Saponaria officinalis var. Norfolk2.</title>
        <authorList>
            <person name="Jenkins J."/>
            <person name="Shu S."/>
            <person name="Grimwood J."/>
            <person name="Barry K."/>
            <person name="Goodstein D."/>
            <person name="Schmutz J."/>
            <person name="Leebens-Mack J."/>
            <person name="Osbourn A."/>
        </authorList>
    </citation>
    <scope>NUCLEOTIDE SEQUENCE [LARGE SCALE GENOMIC DNA]</scope>
    <source>
        <strain evidence="5">JIC</strain>
    </source>
</reference>
<proteinExistence type="predicted"/>
<protein>
    <recommendedName>
        <fullName evidence="4">WRC domain-containing protein</fullName>
    </recommendedName>
</protein>
<name>A0AAW1KU85_SAPOF</name>
<organism evidence="5 6">
    <name type="scientific">Saponaria officinalis</name>
    <name type="common">Common soapwort</name>
    <name type="synonym">Lychnis saponaria</name>
    <dbReference type="NCBI Taxonomy" id="3572"/>
    <lineage>
        <taxon>Eukaryota</taxon>
        <taxon>Viridiplantae</taxon>
        <taxon>Streptophyta</taxon>
        <taxon>Embryophyta</taxon>
        <taxon>Tracheophyta</taxon>
        <taxon>Spermatophyta</taxon>
        <taxon>Magnoliopsida</taxon>
        <taxon>eudicotyledons</taxon>
        <taxon>Gunneridae</taxon>
        <taxon>Pentapetalae</taxon>
        <taxon>Caryophyllales</taxon>
        <taxon>Caryophyllaceae</taxon>
        <taxon>Caryophylleae</taxon>
        <taxon>Saponaria</taxon>
    </lineage>
</organism>
<dbReference type="Pfam" id="PF08879">
    <property type="entry name" value="WRC"/>
    <property type="match status" value="1"/>
</dbReference>
<evidence type="ECO:0000256" key="3">
    <source>
        <dbReference type="SAM" id="MobiDB-lite"/>
    </source>
</evidence>
<dbReference type="AlphaFoldDB" id="A0AAW1KU85"/>